<sequence>MTLKPLRLFAAAMLPVLIAAACGTAGDKSGPKAQSYKNDGYLGISNSNPNLQNGPSFHTYEMDTNMMRDAVVPIAGVRKVSIMTHGPNATVKLSVPRESTDADMERIRGEALEALQKAVPRYNFDVTIRGE</sequence>
<evidence type="ECO:0000313" key="3">
    <source>
        <dbReference type="EMBL" id="RKN85718.1"/>
    </source>
</evidence>
<protein>
    <recommendedName>
        <fullName evidence="5">Sporulation protein</fullName>
    </recommendedName>
</protein>
<feature type="compositionally biased region" description="Polar residues" evidence="1">
    <location>
        <begin position="44"/>
        <end position="56"/>
    </location>
</feature>
<feature type="region of interest" description="Disordered" evidence="1">
    <location>
        <begin position="25"/>
        <end position="56"/>
    </location>
</feature>
<evidence type="ECO:0008006" key="5">
    <source>
        <dbReference type="Google" id="ProtNLM"/>
    </source>
</evidence>
<evidence type="ECO:0000256" key="2">
    <source>
        <dbReference type="SAM" id="SignalP"/>
    </source>
</evidence>
<accession>A0A3B0CLV1</accession>
<evidence type="ECO:0000256" key="1">
    <source>
        <dbReference type="SAM" id="MobiDB-lite"/>
    </source>
</evidence>
<proteinExistence type="predicted"/>
<dbReference type="Proteomes" id="UP000282311">
    <property type="component" value="Unassembled WGS sequence"/>
</dbReference>
<comment type="caution">
    <text evidence="3">The sequence shown here is derived from an EMBL/GenBank/DDBJ whole genome shotgun (WGS) entry which is preliminary data.</text>
</comment>
<dbReference type="AlphaFoldDB" id="A0A3B0CLV1"/>
<dbReference type="EMBL" id="RBAH01000003">
    <property type="protein sequence ID" value="RKN85718.1"/>
    <property type="molecule type" value="Genomic_DNA"/>
</dbReference>
<organism evidence="3 4">
    <name type="scientific">Paenibacillus ginsengarvi</name>
    <dbReference type="NCBI Taxonomy" id="400777"/>
    <lineage>
        <taxon>Bacteria</taxon>
        <taxon>Bacillati</taxon>
        <taxon>Bacillota</taxon>
        <taxon>Bacilli</taxon>
        <taxon>Bacillales</taxon>
        <taxon>Paenibacillaceae</taxon>
        <taxon>Paenibacillus</taxon>
    </lineage>
</organism>
<dbReference type="OrthoDB" id="2679017at2"/>
<dbReference type="RefSeq" id="WP_120746087.1">
    <property type="nucleotide sequence ID" value="NZ_RBAH01000003.1"/>
</dbReference>
<feature type="chain" id="PRO_5038400609" description="Sporulation protein" evidence="2">
    <location>
        <begin position="22"/>
        <end position="131"/>
    </location>
</feature>
<keyword evidence="4" id="KW-1185">Reference proteome</keyword>
<gene>
    <name evidence="3" type="ORF">D7M11_05070</name>
</gene>
<reference evidence="3 4" key="1">
    <citation type="journal article" date="2007" name="Int. J. Syst. Evol. Microbiol.">
        <title>Paenibacillus ginsengarvi sp. nov., isolated from soil from ginseng cultivation.</title>
        <authorList>
            <person name="Yoon M.H."/>
            <person name="Ten L.N."/>
            <person name="Im W.T."/>
        </authorList>
    </citation>
    <scope>NUCLEOTIDE SEQUENCE [LARGE SCALE GENOMIC DNA]</scope>
    <source>
        <strain evidence="3 4">KCTC 13059</strain>
    </source>
</reference>
<feature type="signal peptide" evidence="2">
    <location>
        <begin position="1"/>
        <end position="21"/>
    </location>
</feature>
<name>A0A3B0CLV1_9BACL</name>
<keyword evidence="2" id="KW-0732">Signal</keyword>
<dbReference type="PROSITE" id="PS51257">
    <property type="entry name" value="PROKAR_LIPOPROTEIN"/>
    <property type="match status" value="1"/>
</dbReference>
<evidence type="ECO:0000313" key="4">
    <source>
        <dbReference type="Proteomes" id="UP000282311"/>
    </source>
</evidence>